<dbReference type="SMART" id="SM00304">
    <property type="entry name" value="HAMP"/>
    <property type="match status" value="2"/>
</dbReference>
<reference evidence="10 11" key="1">
    <citation type="submission" date="2023-03" db="EMBL/GenBank/DDBJ databases">
        <title>Bacillus Genome Sequencing.</title>
        <authorList>
            <person name="Dunlap C."/>
        </authorList>
    </citation>
    <scope>NUCLEOTIDE SEQUENCE [LARGE SCALE GENOMIC DNA]</scope>
    <source>
        <strain evidence="10 11">NRS-38</strain>
    </source>
</reference>
<dbReference type="SUPFAM" id="SSF58104">
    <property type="entry name" value="Methyl-accepting chemotaxis protein (MCP) signaling domain"/>
    <property type="match status" value="1"/>
</dbReference>
<comment type="caution">
    <text evidence="10">The sequence shown here is derived from an EMBL/GenBank/DDBJ whole genome shotgun (WGS) entry which is preliminary data.</text>
</comment>
<dbReference type="Pfam" id="PF00672">
    <property type="entry name" value="HAMP"/>
    <property type="match status" value="1"/>
</dbReference>
<comment type="subcellular location">
    <subcellularLocation>
        <location evidence="1">Cell membrane</location>
    </subcellularLocation>
</comment>
<evidence type="ECO:0000256" key="7">
    <source>
        <dbReference type="SAM" id="Phobius"/>
    </source>
</evidence>
<dbReference type="PRINTS" id="PR00260">
    <property type="entry name" value="CHEMTRNSDUCR"/>
</dbReference>
<evidence type="ECO:0000313" key="10">
    <source>
        <dbReference type="EMBL" id="MED5053209.1"/>
    </source>
</evidence>
<evidence type="ECO:0000259" key="9">
    <source>
        <dbReference type="PROSITE" id="PS50885"/>
    </source>
</evidence>
<dbReference type="InterPro" id="IPR004089">
    <property type="entry name" value="MCPsignal_dom"/>
</dbReference>
<accession>A0ABD5IZX9</accession>
<evidence type="ECO:0000256" key="1">
    <source>
        <dbReference type="ARBA" id="ARBA00004236"/>
    </source>
</evidence>
<comment type="similarity">
    <text evidence="5">Belongs to the methyl-accepting chemotaxis (MCP) protein family.</text>
</comment>
<dbReference type="InterPro" id="IPR004090">
    <property type="entry name" value="Chemotax_Me-accpt_rcpt"/>
</dbReference>
<keyword evidence="2" id="KW-1003">Cell membrane</keyword>
<feature type="transmembrane region" description="Helical" evidence="7">
    <location>
        <begin position="6"/>
        <end position="28"/>
    </location>
</feature>
<keyword evidence="3 7" id="KW-0472">Membrane</keyword>
<keyword evidence="7" id="KW-1133">Transmembrane helix</keyword>
<dbReference type="PROSITE" id="PS50111">
    <property type="entry name" value="CHEMOTAXIS_TRANSDUC_2"/>
    <property type="match status" value="1"/>
</dbReference>
<dbReference type="Proteomes" id="UP001339962">
    <property type="component" value="Unassembled WGS sequence"/>
</dbReference>
<evidence type="ECO:0000259" key="8">
    <source>
        <dbReference type="PROSITE" id="PS50111"/>
    </source>
</evidence>
<dbReference type="EMBL" id="JARTLI010000039">
    <property type="protein sequence ID" value="MED5053209.1"/>
    <property type="molecule type" value="Genomic_DNA"/>
</dbReference>
<evidence type="ECO:0000256" key="2">
    <source>
        <dbReference type="ARBA" id="ARBA00022475"/>
    </source>
</evidence>
<evidence type="ECO:0000256" key="5">
    <source>
        <dbReference type="ARBA" id="ARBA00029447"/>
    </source>
</evidence>
<dbReference type="PROSITE" id="PS50885">
    <property type="entry name" value="HAMP"/>
    <property type="match status" value="1"/>
</dbReference>
<sequence length="417" mass="45020">MSLSSYIIRTLMIVIPGVVLIALAVCLGNGISGSAFGWTIAGTALFGIVLGILSATLNYRRFVAPIAIINDYLEKMTEGDLSVRVPVESVKELRPIALCMNEMAKTWGEVMAHMKRHSDEMTLFAEQLSHNTEQTTKATEQIATTMENIVSHSDQQAKMTKETSYSMNEISSSLLQVAANTEQVTTNAGEMLMKAAAGKQSIEKMEEQMRFIHEHVQLLGQIIKGLGERSTEIGQITQVITGISSQTNLLALNAAIEAARAGEQGKGFAVVADEVRKLAEQSAQSAQQITKLIDDIQQETDKAIGSMDVVADEVSQGLHVVQTAGLSFEQIRQSINGVNEQIEGVSVVIRQMTQSAQNVASAIEHMAEIVEQSSAGSSHISAATQEQMASMEEIASSAFALNEMAGEMQNLLGKFRV</sequence>
<keyword evidence="7" id="KW-0812">Transmembrane</keyword>
<proteinExistence type="inferred from homology"/>
<protein>
    <submittedName>
        <fullName evidence="10">HAMP domain-containing methyl-accepting chemotaxis protein</fullName>
    </submittedName>
</protein>
<dbReference type="GO" id="GO:0005886">
    <property type="term" value="C:plasma membrane"/>
    <property type="evidence" value="ECO:0007669"/>
    <property type="project" value="UniProtKB-SubCell"/>
</dbReference>
<dbReference type="Pfam" id="PF00015">
    <property type="entry name" value="MCPsignal"/>
    <property type="match status" value="1"/>
</dbReference>
<dbReference type="PANTHER" id="PTHR32089:SF112">
    <property type="entry name" value="LYSOZYME-LIKE PROTEIN-RELATED"/>
    <property type="match status" value="1"/>
</dbReference>
<evidence type="ECO:0000256" key="6">
    <source>
        <dbReference type="PROSITE-ProRule" id="PRU00284"/>
    </source>
</evidence>
<gene>
    <name evidence="10" type="ORF">P9850_15520</name>
</gene>
<dbReference type="Gene3D" id="1.10.287.950">
    <property type="entry name" value="Methyl-accepting chemotaxis protein"/>
    <property type="match status" value="1"/>
</dbReference>
<dbReference type="CDD" id="cd11386">
    <property type="entry name" value="MCP_signal"/>
    <property type="match status" value="1"/>
</dbReference>
<organism evidence="10 11">
    <name type="scientific">Anoxybacteroides rupiense</name>
    <dbReference type="NCBI Taxonomy" id="311460"/>
    <lineage>
        <taxon>Bacteria</taxon>
        <taxon>Bacillati</taxon>
        <taxon>Bacillota</taxon>
        <taxon>Bacilli</taxon>
        <taxon>Bacillales</taxon>
        <taxon>Anoxybacillaceae</taxon>
        <taxon>Anoxybacteroides</taxon>
    </lineage>
</organism>
<name>A0ABD5IZX9_9BACL</name>
<feature type="domain" description="HAMP" evidence="9">
    <location>
        <begin position="60"/>
        <end position="112"/>
    </location>
</feature>
<dbReference type="CDD" id="cd06225">
    <property type="entry name" value="HAMP"/>
    <property type="match status" value="1"/>
</dbReference>
<evidence type="ECO:0000313" key="11">
    <source>
        <dbReference type="Proteomes" id="UP001339962"/>
    </source>
</evidence>
<evidence type="ECO:0000256" key="3">
    <source>
        <dbReference type="ARBA" id="ARBA00023136"/>
    </source>
</evidence>
<dbReference type="SMART" id="SM00283">
    <property type="entry name" value="MA"/>
    <property type="match status" value="1"/>
</dbReference>
<dbReference type="RefSeq" id="WP_328219351.1">
    <property type="nucleotide sequence ID" value="NZ_JARTLI010000039.1"/>
</dbReference>
<keyword evidence="4 6" id="KW-0807">Transducer</keyword>
<dbReference type="GO" id="GO:0007165">
    <property type="term" value="P:signal transduction"/>
    <property type="evidence" value="ECO:0007669"/>
    <property type="project" value="UniProtKB-KW"/>
</dbReference>
<feature type="domain" description="Methyl-accepting transducer" evidence="8">
    <location>
        <begin position="131"/>
        <end position="367"/>
    </location>
</feature>
<feature type="transmembrane region" description="Helical" evidence="7">
    <location>
        <begin position="35"/>
        <end position="57"/>
    </location>
</feature>
<evidence type="ECO:0000256" key="4">
    <source>
        <dbReference type="ARBA" id="ARBA00023224"/>
    </source>
</evidence>
<dbReference type="InterPro" id="IPR003660">
    <property type="entry name" value="HAMP_dom"/>
</dbReference>
<dbReference type="AlphaFoldDB" id="A0ABD5IZX9"/>
<dbReference type="PANTHER" id="PTHR32089">
    <property type="entry name" value="METHYL-ACCEPTING CHEMOTAXIS PROTEIN MCPB"/>
    <property type="match status" value="1"/>
</dbReference>